<proteinExistence type="inferred from homology"/>
<dbReference type="RefSeq" id="WP_089311859.1">
    <property type="nucleotide sequence ID" value="NZ_FZNP01000004.1"/>
</dbReference>
<dbReference type="PANTHER" id="PTHR11795:SF445">
    <property type="entry name" value="AMINO ACID ABC TRANSPORTER PERMEASE PROTEIN"/>
    <property type="match status" value="1"/>
</dbReference>
<evidence type="ECO:0000256" key="8">
    <source>
        <dbReference type="ARBA" id="ARBA00037998"/>
    </source>
</evidence>
<comment type="subcellular location">
    <subcellularLocation>
        <location evidence="1">Cell membrane</location>
        <topology evidence="1">Multi-pass membrane protein</topology>
    </subcellularLocation>
</comment>
<feature type="transmembrane region" description="Helical" evidence="9">
    <location>
        <begin position="263"/>
        <end position="281"/>
    </location>
</feature>
<sequence length="294" mass="30151">MTALVQHVLDALSVGSTYALLALGLTLVFSVMNLINFAYGLLLVCGGYAACVLVDAGLPFALVVPLCVLFVTLLSMAMGRVAFRPFIGAPPITLLITSFGVLLIIQYIAILIFGEKPRVLNAPDFLTGVIAAGGLRVPVLQVVTIASGAIVAAAFYGLLHRTPFGAQLRAAAESPETARLMGIRPDRVLMIAFAISGAIAGVVGLLWFAKVGAVTPRSDLEPTLKAFIAIVLGGLGRASGAMLGGLALGGIEVTMTVVLPSGAITYAQAIVFAVVIALLVLRPGGLSGARTEAA</sequence>
<comment type="similarity">
    <text evidence="8">Belongs to the binding-protein-dependent transport system permease family. LivHM subfamily.</text>
</comment>
<name>A0A238XEJ4_9ACTN</name>
<keyword evidence="5" id="KW-0029">Amino-acid transport</keyword>
<evidence type="ECO:0000256" key="6">
    <source>
        <dbReference type="ARBA" id="ARBA00022989"/>
    </source>
</evidence>
<evidence type="ECO:0000313" key="11">
    <source>
        <dbReference type="Proteomes" id="UP000198420"/>
    </source>
</evidence>
<dbReference type="OrthoDB" id="9807115at2"/>
<dbReference type="EMBL" id="FZNP01000004">
    <property type="protein sequence ID" value="SNR56754.1"/>
    <property type="molecule type" value="Genomic_DNA"/>
</dbReference>
<evidence type="ECO:0000313" key="10">
    <source>
        <dbReference type="EMBL" id="SNR56754.1"/>
    </source>
</evidence>
<dbReference type="GO" id="GO:0022857">
    <property type="term" value="F:transmembrane transporter activity"/>
    <property type="evidence" value="ECO:0007669"/>
    <property type="project" value="InterPro"/>
</dbReference>
<dbReference type="CDD" id="cd06582">
    <property type="entry name" value="TM_PBP1_LivH_like"/>
    <property type="match status" value="1"/>
</dbReference>
<keyword evidence="2" id="KW-0813">Transport</keyword>
<organism evidence="10 11">
    <name type="scientific">Actinomadura mexicana</name>
    <dbReference type="NCBI Taxonomy" id="134959"/>
    <lineage>
        <taxon>Bacteria</taxon>
        <taxon>Bacillati</taxon>
        <taxon>Actinomycetota</taxon>
        <taxon>Actinomycetes</taxon>
        <taxon>Streptosporangiales</taxon>
        <taxon>Thermomonosporaceae</taxon>
        <taxon>Actinomadura</taxon>
    </lineage>
</organism>
<feature type="transmembrane region" description="Helical" evidence="9">
    <location>
        <begin position="62"/>
        <end position="83"/>
    </location>
</feature>
<feature type="transmembrane region" description="Helical" evidence="9">
    <location>
        <begin position="188"/>
        <end position="208"/>
    </location>
</feature>
<keyword evidence="7 9" id="KW-0472">Membrane</keyword>
<feature type="transmembrane region" description="Helical" evidence="9">
    <location>
        <begin position="134"/>
        <end position="159"/>
    </location>
</feature>
<dbReference type="PANTHER" id="PTHR11795">
    <property type="entry name" value="BRANCHED-CHAIN AMINO ACID TRANSPORT SYSTEM PERMEASE PROTEIN LIVH"/>
    <property type="match status" value="1"/>
</dbReference>
<gene>
    <name evidence="10" type="ORF">SAMN06265355_104212</name>
</gene>
<feature type="transmembrane region" description="Helical" evidence="9">
    <location>
        <begin position="92"/>
        <end position="114"/>
    </location>
</feature>
<evidence type="ECO:0000256" key="3">
    <source>
        <dbReference type="ARBA" id="ARBA00022475"/>
    </source>
</evidence>
<dbReference type="InterPro" id="IPR052157">
    <property type="entry name" value="BCAA_transport_permease"/>
</dbReference>
<dbReference type="InterPro" id="IPR001851">
    <property type="entry name" value="ABC_transp_permease"/>
</dbReference>
<dbReference type="GO" id="GO:0006865">
    <property type="term" value="P:amino acid transport"/>
    <property type="evidence" value="ECO:0007669"/>
    <property type="project" value="UniProtKB-KW"/>
</dbReference>
<evidence type="ECO:0000256" key="4">
    <source>
        <dbReference type="ARBA" id="ARBA00022692"/>
    </source>
</evidence>
<keyword evidence="3" id="KW-1003">Cell membrane</keyword>
<dbReference type="AlphaFoldDB" id="A0A238XEJ4"/>
<keyword evidence="4 9" id="KW-0812">Transmembrane</keyword>
<dbReference type="GO" id="GO:0005886">
    <property type="term" value="C:plasma membrane"/>
    <property type="evidence" value="ECO:0007669"/>
    <property type="project" value="UniProtKB-SubCell"/>
</dbReference>
<dbReference type="Proteomes" id="UP000198420">
    <property type="component" value="Unassembled WGS sequence"/>
</dbReference>
<keyword evidence="6 9" id="KW-1133">Transmembrane helix</keyword>
<evidence type="ECO:0000256" key="9">
    <source>
        <dbReference type="SAM" id="Phobius"/>
    </source>
</evidence>
<keyword evidence="11" id="KW-1185">Reference proteome</keyword>
<accession>A0A238XEJ4</accession>
<dbReference type="Pfam" id="PF02653">
    <property type="entry name" value="BPD_transp_2"/>
    <property type="match status" value="1"/>
</dbReference>
<evidence type="ECO:0000256" key="2">
    <source>
        <dbReference type="ARBA" id="ARBA00022448"/>
    </source>
</evidence>
<evidence type="ECO:0000256" key="7">
    <source>
        <dbReference type="ARBA" id="ARBA00023136"/>
    </source>
</evidence>
<reference evidence="11" key="1">
    <citation type="submission" date="2017-06" db="EMBL/GenBank/DDBJ databases">
        <authorList>
            <person name="Varghese N."/>
            <person name="Submissions S."/>
        </authorList>
    </citation>
    <scope>NUCLEOTIDE SEQUENCE [LARGE SCALE GENOMIC DNA]</scope>
    <source>
        <strain evidence="11">DSM 44485</strain>
    </source>
</reference>
<feature type="transmembrane region" description="Helical" evidence="9">
    <location>
        <begin position="228"/>
        <end position="251"/>
    </location>
</feature>
<evidence type="ECO:0000256" key="1">
    <source>
        <dbReference type="ARBA" id="ARBA00004651"/>
    </source>
</evidence>
<evidence type="ECO:0000256" key="5">
    <source>
        <dbReference type="ARBA" id="ARBA00022970"/>
    </source>
</evidence>
<protein>
    <submittedName>
        <fullName evidence="10">Amino acid/amide ABC transporter membrane protein 1, HAAT family</fullName>
    </submittedName>
</protein>